<dbReference type="STRING" id="869213.GCA_000517085_00151"/>
<dbReference type="Pfam" id="PF04246">
    <property type="entry name" value="RseC_MucC"/>
    <property type="match status" value="1"/>
</dbReference>
<evidence type="ECO:0000256" key="1">
    <source>
        <dbReference type="SAM" id="Phobius"/>
    </source>
</evidence>
<keyword evidence="1" id="KW-1133">Transmembrane helix</keyword>
<accession>W7YJN2</accession>
<comment type="caution">
    <text evidence="2">The sequence shown here is derived from an EMBL/GenBank/DDBJ whole genome shotgun (WGS) entry which is preliminary data.</text>
</comment>
<dbReference type="EMBL" id="BAMD01000055">
    <property type="protein sequence ID" value="GAF04741.1"/>
    <property type="molecule type" value="Genomic_DNA"/>
</dbReference>
<dbReference type="Proteomes" id="UP000019402">
    <property type="component" value="Unassembled WGS sequence"/>
</dbReference>
<feature type="transmembrane region" description="Helical" evidence="1">
    <location>
        <begin position="80"/>
        <end position="100"/>
    </location>
</feature>
<dbReference type="OrthoDB" id="1120636at2"/>
<dbReference type="eggNOG" id="COG3086">
    <property type="taxonomic scope" value="Bacteria"/>
</dbReference>
<keyword evidence="1" id="KW-0472">Membrane</keyword>
<organism evidence="2 3">
    <name type="scientific">Saccharicrinis fermentans DSM 9555 = JCM 21142</name>
    <dbReference type="NCBI Taxonomy" id="869213"/>
    <lineage>
        <taxon>Bacteria</taxon>
        <taxon>Pseudomonadati</taxon>
        <taxon>Bacteroidota</taxon>
        <taxon>Bacteroidia</taxon>
        <taxon>Marinilabiliales</taxon>
        <taxon>Marinilabiliaceae</taxon>
        <taxon>Saccharicrinis</taxon>
    </lineage>
</organism>
<evidence type="ECO:0000313" key="2">
    <source>
        <dbReference type="EMBL" id="GAF04741.1"/>
    </source>
</evidence>
<gene>
    <name evidence="2" type="ORF">JCM21142_93458</name>
</gene>
<dbReference type="PANTHER" id="PTHR35867">
    <property type="entry name" value="PROTEIN RSEC"/>
    <property type="match status" value="1"/>
</dbReference>
<keyword evidence="1" id="KW-0812">Transmembrane</keyword>
<dbReference type="RefSeq" id="WP_027470240.1">
    <property type="nucleotide sequence ID" value="NZ_BAMD01000055.1"/>
</dbReference>
<reference evidence="2 3" key="1">
    <citation type="journal article" date="2014" name="Genome Announc.">
        <title>Draft Genome Sequence of Cytophaga fermentans JCM 21142T, a Facultative Anaerobe Isolated from Marine Mud.</title>
        <authorList>
            <person name="Starns D."/>
            <person name="Oshima K."/>
            <person name="Suda W."/>
            <person name="Iino T."/>
            <person name="Yuki M."/>
            <person name="Inoue J."/>
            <person name="Kitamura K."/>
            <person name="Iida T."/>
            <person name="Darby A."/>
            <person name="Hattori M."/>
            <person name="Ohkuma M."/>
        </authorList>
    </citation>
    <scope>NUCLEOTIDE SEQUENCE [LARGE SCALE GENOMIC DNA]</scope>
    <source>
        <strain evidence="2 3">JCM 21142</strain>
    </source>
</reference>
<feature type="transmembrane region" description="Helical" evidence="1">
    <location>
        <begin position="106"/>
        <end position="125"/>
    </location>
</feature>
<keyword evidence="3" id="KW-1185">Reference proteome</keyword>
<proteinExistence type="predicted"/>
<protein>
    <submittedName>
        <fullName evidence="2">Positive regulator of sigma E activity</fullName>
    </submittedName>
</protein>
<evidence type="ECO:0000313" key="3">
    <source>
        <dbReference type="Proteomes" id="UP000019402"/>
    </source>
</evidence>
<dbReference type="InterPro" id="IPR007359">
    <property type="entry name" value="SigmaE_reg_RseC_MucC"/>
</dbReference>
<name>W7YJN2_9BACT</name>
<sequence length="142" mass="15444">MTKLKFVEHTGYVESFNSDQVKVRILSESACASCHAKGACTASDMKEKVIDVSTYGVDHLAVGQQVVIRGQKSLGLKASLIAYIFPFILVFITLFVVHGITKSEGIAGIASLAVLVPYFIGVKLYTPKLEKTFVFTIKEIIG</sequence>
<dbReference type="PANTHER" id="PTHR35867:SF1">
    <property type="entry name" value="PROTEIN RSEC"/>
    <property type="match status" value="1"/>
</dbReference>
<dbReference type="AlphaFoldDB" id="W7YJN2"/>